<name>A0ABU5T671_9MICC</name>
<gene>
    <name evidence="6" type="ORF">SPF06_10450</name>
</gene>
<accession>A0ABU5T671</accession>
<evidence type="ECO:0000259" key="5">
    <source>
        <dbReference type="PROSITE" id="PS50893"/>
    </source>
</evidence>
<evidence type="ECO:0000313" key="6">
    <source>
        <dbReference type="EMBL" id="MEA5455140.1"/>
    </source>
</evidence>
<keyword evidence="2" id="KW-0813">Transport</keyword>
<keyword evidence="3" id="KW-0547">Nucleotide-binding</keyword>
<dbReference type="EMBL" id="JAYGGQ010000007">
    <property type="protein sequence ID" value="MEA5455140.1"/>
    <property type="molecule type" value="Genomic_DNA"/>
</dbReference>
<evidence type="ECO:0000256" key="1">
    <source>
        <dbReference type="ARBA" id="ARBA00005417"/>
    </source>
</evidence>
<dbReference type="PANTHER" id="PTHR43335:SF4">
    <property type="entry name" value="ABC TRANSPORTER, ATP-BINDING PROTEIN"/>
    <property type="match status" value="1"/>
</dbReference>
<keyword evidence="4 6" id="KW-0067">ATP-binding</keyword>
<dbReference type="PROSITE" id="PS50893">
    <property type="entry name" value="ABC_TRANSPORTER_2"/>
    <property type="match status" value="1"/>
</dbReference>
<comment type="similarity">
    <text evidence="1">Belongs to the ABC transporter superfamily.</text>
</comment>
<dbReference type="InterPro" id="IPR003593">
    <property type="entry name" value="AAA+_ATPase"/>
</dbReference>
<dbReference type="InterPro" id="IPR003439">
    <property type="entry name" value="ABC_transporter-like_ATP-bd"/>
</dbReference>
<protein>
    <submittedName>
        <fullName evidence="6">ABC transporter ATP-binding protein</fullName>
    </submittedName>
</protein>
<dbReference type="PANTHER" id="PTHR43335">
    <property type="entry name" value="ABC TRANSPORTER, ATP-BINDING PROTEIN"/>
    <property type="match status" value="1"/>
</dbReference>
<dbReference type="SMART" id="SM00382">
    <property type="entry name" value="AAA"/>
    <property type="match status" value="1"/>
</dbReference>
<sequence length="250" mass="26311">MPERLAMSGVVRTFASGDGVRGVDLDVLPGQIHALVGLNGAGKTTLLRLALGMLRPQAGGIRIGGIPLEQAGPAEWAAVGHLVDAPLAYGELDARANLALAARLHAVPKPDVAHQIAAVFAELGLGAYAGRKVRALSLGNRQRLGLAAALVHGPQLIVLDEPTNSLDPRGVILLRESLLRRAEDGAGVLVSSHHLDEVARIADRISVLNAGKIIGGLDPHGINLERAFFDLVYADDERRNASGDLERRLP</sequence>
<feature type="domain" description="ABC transporter" evidence="5">
    <location>
        <begin position="5"/>
        <end position="235"/>
    </location>
</feature>
<dbReference type="InterPro" id="IPR017871">
    <property type="entry name" value="ABC_transporter-like_CS"/>
</dbReference>
<dbReference type="PROSITE" id="PS00211">
    <property type="entry name" value="ABC_TRANSPORTER_1"/>
    <property type="match status" value="1"/>
</dbReference>
<dbReference type="SUPFAM" id="SSF52540">
    <property type="entry name" value="P-loop containing nucleoside triphosphate hydrolases"/>
    <property type="match status" value="1"/>
</dbReference>
<evidence type="ECO:0000313" key="7">
    <source>
        <dbReference type="Proteomes" id="UP001304769"/>
    </source>
</evidence>
<dbReference type="InterPro" id="IPR027417">
    <property type="entry name" value="P-loop_NTPase"/>
</dbReference>
<dbReference type="Proteomes" id="UP001304769">
    <property type="component" value="Unassembled WGS sequence"/>
</dbReference>
<evidence type="ECO:0000256" key="4">
    <source>
        <dbReference type="ARBA" id="ARBA00022840"/>
    </source>
</evidence>
<reference evidence="6 7" key="1">
    <citation type="submission" date="2023-12" db="EMBL/GenBank/DDBJ databases">
        <title>Sinomonas terricola sp. nov, isolated from litchi orchard soil in Guangdong, PR China.</title>
        <authorList>
            <person name="Jiaxin W."/>
            <person name="Yang Z."/>
            <person name="Honghui Z."/>
        </authorList>
    </citation>
    <scope>NUCLEOTIDE SEQUENCE [LARGE SCALE GENOMIC DNA]</scope>
    <source>
        <strain evidence="6 7">JGH33</strain>
    </source>
</reference>
<proteinExistence type="inferred from homology"/>
<comment type="caution">
    <text evidence="6">The sequence shown here is derived from an EMBL/GenBank/DDBJ whole genome shotgun (WGS) entry which is preliminary data.</text>
</comment>
<evidence type="ECO:0000256" key="3">
    <source>
        <dbReference type="ARBA" id="ARBA00022741"/>
    </source>
</evidence>
<organism evidence="6 7">
    <name type="scientific">Sinomonas terricola</name>
    <dbReference type="NCBI Taxonomy" id="3110330"/>
    <lineage>
        <taxon>Bacteria</taxon>
        <taxon>Bacillati</taxon>
        <taxon>Actinomycetota</taxon>
        <taxon>Actinomycetes</taxon>
        <taxon>Micrococcales</taxon>
        <taxon>Micrococcaceae</taxon>
        <taxon>Sinomonas</taxon>
    </lineage>
</organism>
<evidence type="ECO:0000256" key="2">
    <source>
        <dbReference type="ARBA" id="ARBA00022448"/>
    </source>
</evidence>
<dbReference type="RefSeq" id="WP_323279001.1">
    <property type="nucleotide sequence ID" value="NZ_JAYGGQ010000007.1"/>
</dbReference>
<keyword evidence="7" id="KW-1185">Reference proteome</keyword>
<dbReference type="GO" id="GO:0005524">
    <property type="term" value="F:ATP binding"/>
    <property type="evidence" value="ECO:0007669"/>
    <property type="project" value="UniProtKB-KW"/>
</dbReference>
<dbReference type="Pfam" id="PF00005">
    <property type="entry name" value="ABC_tran"/>
    <property type="match status" value="1"/>
</dbReference>
<dbReference type="Gene3D" id="3.40.50.300">
    <property type="entry name" value="P-loop containing nucleotide triphosphate hydrolases"/>
    <property type="match status" value="1"/>
</dbReference>